<sequence>MVSARYLLAVAEKYLGVVQGSLVHRGLIDSYNRVTPRPMGYQMTYDDPWCDAFLTVVGDECGASQLIGRECGVQRHIYLFKEMGIWKGRTKAVVGDIVCFDWDGGGFADHIGLVAEVSGNRITTIEGNSNRCVAKNNFQWDDGRIVGYARPRYGQVINLVDVVEEVIRGLWGSGLERRQRLLEAGFNADAVQASVNAKLATSDKGLVCQGVSLSEATIQVIVSLAQAYQILPSFLIVMLHYESMWGNSEVGRLDNNWAGMTWSANYKGHPAVLKTPGLSRPVDEGGQYIHYQSSNDFLQDWVYLLRPNHSYKVADHVDFYQCIKGLFKVGGAKYDYAASGYQRYLQGMSNRKQAIEQANPGKLALIDQQISLRLTVEEIAKEVIQGKWFNGEARQKALTQAGYSYELVQGRVNQLLLG</sequence>
<feature type="domain" description="Cpl-7 lysozyme C-terminal" evidence="3">
    <location>
        <begin position="376"/>
        <end position="417"/>
    </location>
</feature>
<dbReference type="Pfam" id="PF05257">
    <property type="entry name" value="CHAP"/>
    <property type="match status" value="1"/>
</dbReference>
<dbReference type="SMART" id="SM01095">
    <property type="entry name" value="Cpl-7"/>
    <property type="match status" value="2"/>
</dbReference>
<dbReference type="InterPro" id="IPR002901">
    <property type="entry name" value="MGlyc_endo_b_GlcNAc-like_dom"/>
</dbReference>
<comment type="similarity">
    <text evidence="1">Belongs to the glycosyl hydrolase 73 family.</text>
</comment>
<dbReference type="SUPFAM" id="SSF54001">
    <property type="entry name" value="Cysteine proteinases"/>
    <property type="match status" value="1"/>
</dbReference>
<dbReference type="EMBL" id="CP102453">
    <property type="protein sequence ID" value="UUX35055.1"/>
    <property type="molecule type" value="Genomic_DNA"/>
</dbReference>
<dbReference type="Proteomes" id="UP001315967">
    <property type="component" value="Chromosome"/>
</dbReference>
<organism evidence="4 5">
    <name type="scientific">Fundicoccus culcitae</name>
    <dbReference type="NCBI Taxonomy" id="2969821"/>
    <lineage>
        <taxon>Bacteria</taxon>
        <taxon>Bacillati</taxon>
        <taxon>Bacillota</taxon>
        <taxon>Bacilli</taxon>
        <taxon>Lactobacillales</taxon>
        <taxon>Aerococcaceae</taxon>
        <taxon>Fundicoccus</taxon>
    </lineage>
</organism>
<feature type="domain" description="Cpl-7 lysozyme C-terminal" evidence="3">
    <location>
        <begin position="160"/>
        <end position="200"/>
    </location>
</feature>
<evidence type="ECO:0000259" key="3">
    <source>
        <dbReference type="SMART" id="SM01095"/>
    </source>
</evidence>
<evidence type="ECO:0000313" key="5">
    <source>
        <dbReference type="Proteomes" id="UP001315967"/>
    </source>
</evidence>
<dbReference type="InterPro" id="IPR038765">
    <property type="entry name" value="Papain-like_cys_pep_sf"/>
</dbReference>
<dbReference type="Pfam" id="PF08230">
    <property type="entry name" value="CW_7"/>
    <property type="match status" value="2"/>
</dbReference>
<dbReference type="InterPro" id="IPR013168">
    <property type="entry name" value="Cpl_7_lyso_C"/>
</dbReference>
<name>A0ABY5P9M4_9LACT</name>
<dbReference type="SMART" id="SM00047">
    <property type="entry name" value="LYZ2"/>
    <property type="match status" value="1"/>
</dbReference>
<evidence type="ECO:0000313" key="4">
    <source>
        <dbReference type="EMBL" id="UUX35055.1"/>
    </source>
</evidence>
<protein>
    <submittedName>
        <fullName evidence="4">CHAP domain-containing protein</fullName>
    </submittedName>
</protein>
<keyword evidence="5" id="KW-1185">Reference proteome</keyword>
<dbReference type="Gene3D" id="1.10.530.10">
    <property type="match status" value="1"/>
</dbReference>
<feature type="domain" description="Mannosyl-glycoprotein endo-beta-N-acetylglucosamidase-like" evidence="2">
    <location>
        <begin position="204"/>
        <end position="342"/>
    </location>
</feature>
<dbReference type="InterPro" id="IPR007921">
    <property type="entry name" value="CHAP_dom"/>
</dbReference>
<dbReference type="RefSeq" id="WP_313794548.1">
    <property type="nucleotide sequence ID" value="NZ_CP102453.1"/>
</dbReference>
<reference evidence="4 5" key="1">
    <citation type="submission" date="2022-08" db="EMBL/GenBank/DDBJ databases">
        <title>Aerococcaceae sp. nov isolated from spoiled eye mask.</title>
        <authorList>
            <person name="Zhou G."/>
            <person name="Xie X.-B."/>
            <person name="Shi Q.-S."/>
            <person name="Wang Y.-S."/>
            <person name="Wen X."/>
            <person name="Peng H."/>
            <person name="Yang X.-J."/>
            <person name="Tao H.-B."/>
            <person name="Huang X.-M."/>
        </authorList>
    </citation>
    <scope>NUCLEOTIDE SEQUENCE [LARGE SCALE GENOMIC DNA]</scope>
    <source>
        <strain evidence="5">DM20194951</strain>
    </source>
</reference>
<dbReference type="Pfam" id="PF01832">
    <property type="entry name" value="Glucosaminidase"/>
    <property type="match status" value="1"/>
</dbReference>
<evidence type="ECO:0000256" key="1">
    <source>
        <dbReference type="ARBA" id="ARBA00010266"/>
    </source>
</evidence>
<proteinExistence type="inferred from homology"/>
<accession>A0ABY5P9M4</accession>
<evidence type="ECO:0000259" key="2">
    <source>
        <dbReference type="SMART" id="SM00047"/>
    </source>
</evidence>
<gene>
    <name evidence="4" type="ORF">NRE15_05280</name>
</gene>